<dbReference type="NCBIfam" id="NF033542">
    <property type="entry name" value="transpos_IS110"/>
    <property type="match status" value="1"/>
</dbReference>
<organism evidence="4 5">
    <name type="scientific">Amycolatopsis acidicola</name>
    <dbReference type="NCBI Taxonomy" id="2596893"/>
    <lineage>
        <taxon>Bacteria</taxon>
        <taxon>Bacillati</taxon>
        <taxon>Actinomycetota</taxon>
        <taxon>Actinomycetes</taxon>
        <taxon>Pseudonocardiales</taxon>
        <taxon>Pseudonocardiaceae</taxon>
        <taxon>Amycolatopsis</taxon>
    </lineage>
</organism>
<name>A0A5N0VE04_9PSEU</name>
<dbReference type="Pfam" id="PF02371">
    <property type="entry name" value="Transposase_20"/>
    <property type="match status" value="1"/>
</dbReference>
<dbReference type="InterPro" id="IPR047650">
    <property type="entry name" value="Transpos_IS110"/>
</dbReference>
<proteinExistence type="predicted"/>
<evidence type="ECO:0000259" key="2">
    <source>
        <dbReference type="Pfam" id="PF01548"/>
    </source>
</evidence>
<evidence type="ECO:0000256" key="1">
    <source>
        <dbReference type="SAM" id="Phobius"/>
    </source>
</evidence>
<dbReference type="OrthoDB" id="3188901at2"/>
<comment type="caution">
    <text evidence="4">The sequence shown here is derived from an EMBL/GenBank/DDBJ whole genome shotgun (WGS) entry which is preliminary data.</text>
</comment>
<dbReference type="PANTHER" id="PTHR33055:SF3">
    <property type="entry name" value="PUTATIVE TRANSPOSASE FOR IS117-RELATED"/>
    <property type="match status" value="1"/>
</dbReference>
<dbReference type="PANTHER" id="PTHR33055">
    <property type="entry name" value="TRANSPOSASE FOR INSERTION SEQUENCE ELEMENT IS1111A"/>
    <property type="match status" value="1"/>
</dbReference>
<feature type="transmembrane region" description="Helical" evidence="1">
    <location>
        <begin position="64"/>
        <end position="83"/>
    </location>
</feature>
<evidence type="ECO:0000313" key="4">
    <source>
        <dbReference type="EMBL" id="KAA9163684.1"/>
    </source>
</evidence>
<evidence type="ECO:0000259" key="3">
    <source>
        <dbReference type="Pfam" id="PF02371"/>
    </source>
</evidence>
<dbReference type="GO" id="GO:0004803">
    <property type="term" value="F:transposase activity"/>
    <property type="evidence" value="ECO:0007669"/>
    <property type="project" value="InterPro"/>
</dbReference>
<dbReference type="GO" id="GO:0006313">
    <property type="term" value="P:DNA transposition"/>
    <property type="evidence" value="ECO:0007669"/>
    <property type="project" value="InterPro"/>
</dbReference>
<dbReference type="Pfam" id="PF01548">
    <property type="entry name" value="DEDD_Tnp_IS110"/>
    <property type="match status" value="1"/>
</dbReference>
<keyword evidence="1" id="KW-1133">Transmembrane helix</keyword>
<dbReference type="EMBL" id="VMNW02000009">
    <property type="protein sequence ID" value="KAA9163684.1"/>
    <property type="molecule type" value="Genomic_DNA"/>
</dbReference>
<dbReference type="AlphaFoldDB" id="A0A5N0VE04"/>
<reference evidence="4" key="1">
    <citation type="submission" date="2019-09" db="EMBL/GenBank/DDBJ databases">
        <authorList>
            <person name="Teo W.F.A."/>
            <person name="Duangmal K."/>
        </authorList>
    </citation>
    <scope>NUCLEOTIDE SEQUENCE [LARGE SCALE GENOMIC DNA]</scope>
    <source>
        <strain evidence="4">K81G1</strain>
    </source>
</reference>
<accession>A0A5N0VE04</accession>
<keyword evidence="1" id="KW-0472">Membrane</keyword>
<feature type="domain" description="Transposase IS110-like N-terminal" evidence="2">
    <location>
        <begin position="8"/>
        <end position="162"/>
    </location>
</feature>
<keyword evidence="1" id="KW-0812">Transmembrane</keyword>
<dbReference type="InterPro" id="IPR002525">
    <property type="entry name" value="Transp_IS110-like_N"/>
</dbReference>
<gene>
    <name evidence="4" type="ORF">FPZ12_009320</name>
</gene>
<dbReference type="GO" id="GO:0003677">
    <property type="term" value="F:DNA binding"/>
    <property type="evidence" value="ECO:0007669"/>
    <property type="project" value="InterPro"/>
</dbReference>
<dbReference type="InterPro" id="IPR003346">
    <property type="entry name" value="Transposase_20"/>
</dbReference>
<protein>
    <submittedName>
        <fullName evidence="4">IS110 family transposase</fullName>
    </submittedName>
</protein>
<feature type="domain" description="Transposase IS116/IS110/IS902 C-terminal" evidence="3">
    <location>
        <begin position="272"/>
        <end position="358"/>
    </location>
</feature>
<dbReference type="Proteomes" id="UP000319769">
    <property type="component" value="Unassembled WGS sequence"/>
</dbReference>
<sequence>MAVRTMWVGIDVGKGFHHACAVDETGQVVFSRKVVNGQAAIEQLIARTRAKAAEVVWAVDMTSGAAGLLLALLLGTGAPVVYVPGRLVNRMAGAFAGEGKTDAKDAKTIAETARLRGDLTPVTSPDEIAADLKILTARREDLMADWVRGVNRLRELLASIFPALERAFDYSARSPLILLTGYRTPATIREAGAPGLTAHLRDNGAWPKSTSSIVDKALAAAGEQSLALPTEATTAPLITRLARQLLDLEREIKDLDKHITERFGQHPAAGPITSVDGFGPILGAQLLADTGGDLQASFGNSGRLAAYAGLAPVPRDSGRVRGNLHRPTRYHRGLRRVFYLAALSAIKVKNGPSRTFYQKKRDEGKIHTQALIALARRLVDLIWALIRDGREFHHSPPPTAQTA</sequence>
<keyword evidence="5" id="KW-1185">Reference proteome</keyword>
<evidence type="ECO:0000313" key="5">
    <source>
        <dbReference type="Proteomes" id="UP000319769"/>
    </source>
</evidence>